<dbReference type="EMBL" id="FWXY01000001">
    <property type="protein sequence ID" value="SMC37508.1"/>
    <property type="molecule type" value="Genomic_DNA"/>
</dbReference>
<sequence>MENVCKACGVILLKNQKTCPCCGAVKTFESHHDPMPYPEVELNDSLRDPFIADRHAGY</sequence>
<name>A0A1W1YP44_9BACT</name>
<gene>
    <name evidence="1" type="ORF">SAMN02746065_101202</name>
</gene>
<dbReference type="RefSeq" id="WP_170923646.1">
    <property type="nucleotide sequence ID" value="NZ_FWXY01000001.1"/>
</dbReference>
<organism evidence="1 2">
    <name type="scientific">Desulfocicer vacuolatum DSM 3385</name>
    <dbReference type="NCBI Taxonomy" id="1121400"/>
    <lineage>
        <taxon>Bacteria</taxon>
        <taxon>Pseudomonadati</taxon>
        <taxon>Thermodesulfobacteriota</taxon>
        <taxon>Desulfobacteria</taxon>
        <taxon>Desulfobacterales</taxon>
        <taxon>Desulfobacteraceae</taxon>
        <taxon>Desulfocicer</taxon>
    </lineage>
</organism>
<evidence type="ECO:0000313" key="1">
    <source>
        <dbReference type="EMBL" id="SMC37508.1"/>
    </source>
</evidence>
<accession>A0A1W1YP44</accession>
<protein>
    <submittedName>
        <fullName evidence="1">Uncharacterized protein</fullName>
    </submittedName>
</protein>
<dbReference type="Proteomes" id="UP000192418">
    <property type="component" value="Unassembled WGS sequence"/>
</dbReference>
<reference evidence="1 2" key="1">
    <citation type="submission" date="2017-04" db="EMBL/GenBank/DDBJ databases">
        <authorList>
            <person name="Afonso C.L."/>
            <person name="Miller P.J."/>
            <person name="Scott M.A."/>
            <person name="Spackman E."/>
            <person name="Goraichik I."/>
            <person name="Dimitrov K.M."/>
            <person name="Suarez D.L."/>
            <person name="Swayne D.E."/>
        </authorList>
    </citation>
    <scope>NUCLEOTIDE SEQUENCE [LARGE SCALE GENOMIC DNA]</scope>
    <source>
        <strain evidence="1 2">DSM 3385</strain>
    </source>
</reference>
<proteinExistence type="predicted"/>
<evidence type="ECO:0000313" key="2">
    <source>
        <dbReference type="Proteomes" id="UP000192418"/>
    </source>
</evidence>
<keyword evidence="2" id="KW-1185">Reference proteome</keyword>
<dbReference type="AlphaFoldDB" id="A0A1W1YP44"/>